<evidence type="ECO:0000256" key="3">
    <source>
        <dbReference type="ARBA" id="ARBA00022691"/>
    </source>
</evidence>
<proteinExistence type="inferred from homology"/>
<keyword evidence="6" id="KW-1185">Reference proteome</keyword>
<evidence type="ECO:0000256" key="2">
    <source>
        <dbReference type="ARBA" id="ARBA00022679"/>
    </source>
</evidence>
<comment type="caution">
    <text evidence="5">The sequence shown here is derived from an EMBL/GenBank/DDBJ whole genome shotgun (WGS) entry which is preliminary data.</text>
</comment>
<reference evidence="5 6" key="1">
    <citation type="journal article" date="2020" name="G3 (Bethesda)">
        <title>Genetic Underpinnings of Host Manipulation by Ophiocordyceps as Revealed by Comparative Transcriptomics.</title>
        <authorList>
            <person name="Will I."/>
            <person name="Das B."/>
            <person name="Trinh T."/>
            <person name="Brachmann A."/>
            <person name="Ohm R.A."/>
            <person name="de Bekker C."/>
        </authorList>
    </citation>
    <scope>NUCLEOTIDE SEQUENCE [LARGE SCALE GENOMIC DNA]</scope>
    <source>
        <strain evidence="5 6">EC05</strain>
    </source>
</reference>
<dbReference type="Proteomes" id="UP000562929">
    <property type="component" value="Unassembled WGS sequence"/>
</dbReference>
<dbReference type="AlphaFoldDB" id="A0A8H4VGT5"/>
<protein>
    <submittedName>
        <fullName evidence="5">Methyltransferase domain-containing protein</fullName>
    </submittedName>
</protein>
<evidence type="ECO:0000313" key="5">
    <source>
        <dbReference type="EMBL" id="KAF4595527.1"/>
    </source>
</evidence>
<keyword evidence="3" id="KW-0949">S-adenosyl-L-methionine</keyword>
<keyword evidence="2 5" id="KW-0808">Transferase</keyword>
<dbReference type="GO" id="GO:0032259">
    <property type="term" value="P:methylation"/>
    <property type="evidence" value="ECO:0007669"/>
    <property type="project" value="UniProtKB-KW"/>
</dbReference>
<dbReference type="SUPFAM" id="SSF53335">
    <property type="entry name" value="S-adenosyl-L-methionine-dependent methyltransferases"/>
    <property type="match status" value="1"/>
</dbReference>
<sequence>MDAIEMQKWTYVEDLPDDIASVRDLLRRYSSISEHDIDSRLRRARGDAWRVAPCPSVGRWRFLRLHDYEDPCYRQVVFRLSLPESRDVFLDLGCCVGQVLRQLRAAGVQGPQLIGTDVKSELIDIGYDLFDDRDRLGATFVVGDMVDPDDSRLDRLRGAVTIIYAGSFFHLFSWTQQLYIGRRLVSFLKPKTRNGLVYGRHVGTTRPGEVSDGISSVYLHDRDSFQELWNEIGRLTGTRWMADMEASQEAVCLLQQRQKHLRPFSFTVYQLS</sequence>
<dbReference type="Gene3D" id="3.40.50.150">
    <property type="entry name" value="Vaccinia Virus protein VP39"/>
    <property type="match status" value="1"/>
</dbReference>
<keyword evidence="5" id="KW-0489">Methyltransferase</keyword>
<dbReference type="InterPro" id="IPR051654">
    <property type="entry name" value="Meroterpenoid_MTases"/>
</dbReference>
<comment type="pathway">
    <text evidence="1">Secondary metabolite biosynthesis.</text>
</comment>
<gene>
    <name evidence="5" type="ORF">GQ602_001140</name>
</gene>
<evidence type="ECO:0000256" key="4">
    <source>
        <dbReference type="ARBA" id="ARBA00038314"/>
    </source>
</evidence>
<organism evidence="5 6">
    <name type="scientific">Ophiocordyceps camponoti-floridani</name>
    <dbReference type="NCBI Taxonomy" id="2030778"/>
    <lineage>
        <taxon>Eukaryota</taxon>
        <taxon>Fungi</taxon>
        <taxon>Dikarya</taxon>
        <taxon>Ascomycota</taxon>
        <taxon>Pezizomycotina</taxon>
        <taxon>Sordariomycetes</taxon>
        <taxon>Hypocreomycetidae</taxon>
        <taxon>Hypocreales</taxon>
        <taxon>Ophiocordycipitaceae</taxon>
        <taxon>Ophiocordyceps</taxon>
    </lineage>
</organism>
<dbReference type="EMBL" id="JAACLJ010000001">
    <property type="protein sequence ID" value="KAF4595527.1"/>
    <property type="molecule type" value="Genomic_DNA"/>
</dbReference>
<dbReference type="PANTHER" id="PTHR35897:SF1">
    <property type="entry name" value="METHYLTRANSFERASE AUSD"/>
    <property type="match status" value="1"/>
</dbReference>
<name>A0A8H4VGT5_9HYPO</name>
<evidence type="ECO:0000256" key="1">
    <source>
        <dbReference type="ARBA" id="ARBA00005179"/>
    </source>
</evidence>
<dbReference type="GO" id="GO:0008168">
    <property type="term" value="F:methyltransferase activity"/>
    <property type="evidence" value="ECO:0007669"/>
    <property type="project" value="UniProtKB-KW"/>
</dbReference>
<evidence type="ECO:0000313" key="6">
    <source>
        <dbReference type="Proteomes" id="UP000562929"/>
    </source>
</evidence>
<accession>A0A8H4VGT5</accession>
<dbReference type="PANTHER" id="PTHR35897">
    <property type="entry name" value="METHYLTRANSFERASE AUSD"/>
    <property type="match status" value="1"/>
</dbReference>
<comment type="similarity">
    <text evidence="4">Belongs to the class I-like SAM-binding methyltransferase superfamily.</text>
</comment>
<dbReference type="InterPro" id="IPR029063">
    <property type="entry name" value="SAM-dependent_MTases_sf"/>
</dbReference>
<dbReference type="OrthoDB" id="2094832at2759"/>